<dbReference type="EMBL" id="VKKG01000002">
    <property type="protein sequence ID" value="TRY18691.1"/>
    <property type="molecule type" value="Genomic_DNA"/>
</dbReference>
<dbReference type="RefSeq" id="WP_143937585.1">
    <property type="nucleotide sequence ID" value="NZ_VKKG01000002.1"/>
</dbReference>
<feature type="transmembrane region" description="Helical" evidence="1">
    <location>
        <begin position="74"/>
        <end position="96"/>
    </location>
</feature>
<accession>A0A553K1V7</accession>
<evidence type="ECO:0000313" key="2">
    <source>
        <dbReference type="EMBL" id="TRY18691.1"/>
    </source>
</evidence>
<feature type="transmembrane region" description="Helical" evidence="1">
    <location>
        <begin position="108"/>
        <end position="125"/>
    </location>
</feature>
<keyword evidence="1" id="KW-0472">Membrane</keyword>
<reference evidence="2 3" key="1">
    <citation type="submission" date="2019-07" db="EMBL/GenBank/DDBJ databases">
        <authorList>
            <person name="Zhou L.-Y."/>
        </authorList>
    </citation>
    <scope>NUCLEOTIDE SEQUENCE [LARGE SCALE GENOMIC DNA]</scope>
    <source>
        <strain evidence="2 3">YIM 101269</strain>
    </source>
</reference>
<dbReference type="AlphaFoldDB" id="A0A553K1V7"/>
<comment type="caution">
    <text evidence="2">The sequence shown here is derived from an EMBL/GenBank/DDBJ whole genome shotgun (WGS) entry which is preliminary data.</text>
</comment>
<dbReference type="Proteomes" id="UP000317638">
    <property type="component" value="Unassembled WGS sequence"/>
</dbReference>
<gene>
    <name evidence="2" type="ORF">FOJ82_06130</name>
</gene>
<feature type="transmembrane region" description="Helical" evidence="1">
    <location>
        <begin position="12"/>
        <end position="33"/>
    </location>
</feature>
<name>A0A553K1V7_9ACTN</name>
<evidence type="ECO:0000313" key="3">
    <source>
        <dbReference type="Proteomes" id="UP000317638"/>
    </source>
</evidence>
<keyword evidence="3" id="KW-1185">Reference proteome</keyword>
<sequence length="153" mass="16006">MADNPHHRTVIWTSLTGVGTLVTLPLLVAALAVTSGSPGEFIGSFPTGVLVWGLVLGLGASWVSTALWSRAARYFSASALGMLIVTEVMFALVYTLVLESRAPTWQELLTVALTLGGVTWGLVLGRAARRRRDAASAAGEHGDAGFGPATEED</sequence>
<keyword evidence="1" id="KW-0812">Transmembrane</keyword>
<organism evidence="2 3">
    <name type="scientific">Tessaracoccus rhinocerotis</name>
    <dbReference type="NCBI Taxonomy" id="1689449"/>
    <lineage>
        <taxon>Bacteria</taxon>
        <taxon>Bacillati</taxon>
        <taxon>Actinomycetota</taxon>
        <taxon>Actinomycetes</taxon>
        <taxon>Propionibacteriales</taxon>
        <taxon>Propionibacteriaceae</taxon>
        <taxon>Tessaracoccus</taxon>
    </lineage>
</organism>
<feature type="transmembrane region" description="Helical" evidence="1">
    <location>
        <begin position="45"/>
        <end position="67"/>
    </location>
</feature>
<evidence type="ECO:0000256" key="1">
    <source>
        <dbReference type="SAM" id="Phobius"/>
    </source>
</evidence>
<proteinExistence type="predicted"/>
<keyword evidence="1" id="KW-1133">Transmembrane helix</keyword>
<protein>
    <submittedName>
        <fullName evidence="2">Uncharacterized protein</fullName>
    </submittedName>
</protein>